<keyword evidence="4" id="KW-1185">Reference proteome</keyword>
<dbReference type="Pfam" id="PF00856">
    <property type="entry name" value="SET"/>
    <property type="match status" value="1"/>
</dbReference>
<dbReference type="SUPFAM" id="SSF82199">
    <property type="entry name" value="SET domain"/>
    <property type="match status" value="1"/>
</dbReference>
<dbReference type="InterPro" id="IPR001214">
    <property type="entry name" value="SET_dom"/>
</dbReference>
<name>A0ABN9RKI6_9DINO</name>
<dbReference type="Gene3D" id="3.90.1410.10">
    <property type="entry name" value="set domain protein methyltransferase, domain 1"/>
    <property type="match status" value="1"/>
</dbReference>
<feature type="signal peptide" evidence="1">
    <location>
        <begin position="1"/>
        <end position="18"/>
    </location>
</feature>
<evidence type="ECO:0000313" key="3">
    <source>
        <dbReference type="EMBL" id="CAK0818632.1"/>
    </source>
</evidence>
<reference evidence="3" key="1">
    <citation type="submission" date="2023-10" db="EMBL/GenBank/DDBJ databases">
        <authorList>
            <person name="Chen Y."/>
            <person name="Shah S."/>
            <person name="Dougan E. K."/>
            <person name="Thang M."/>
            <person name="Chan C."/>
        </authorList>
    </citation>
    <scope>NUCLEOTIDE SEQUENCE [LARGE SCALE GENOMIC DNA]</scope>
</reference>
<dbReference type="InterPro" id="IPR046341">
    <property type="entry name" value="SET_dom_sf"/>
</dbReference>
<comment type="caution">
    <text evidence="3">The sequence shown here is derived from an EMBL/GenBank/DDBJ whole genome shotgun (WGS) entry which is preliminary data.</text>
</comment>
<evidence type="ECO:0000259" key="2">
    <source>
        <dbReference type="Pfam" id="PF00856"/>
    </source>
</evidence>
<dbReference type="PANTHER" id="PTHR13271:SF155">
    <property type="entry name" value="SET DOMAIN-CONTAINING PROTEIN"/>
    <property type="match status" value="1"/>
</dbReference>
<keyword evidence="1" id="KW-0732">Signal</keyword>
<dbReference type="Proteomes" id="UP001189429">
    <property type="component" value="Unassembled WGS sequence"/>
</dbReference>
<dbReference type="InterPro" id="IPR050600">
    <property type="entry name" value="SETD3_SETD6_MTase"/>
</dbReference>
<organism evidence="3 4">
    <name type="scientific">Prorocentrum cordatum</name>
    <dbReference type="NCBI Taxonomy" id="2364126"/>
    <lineage>
        <taxon>Eukaryota</taxon>
        <taxon>Sar</taxon>
        <taxon>Alveolata</taxon>
        <taxon>Dinophyceae</taxon>
        <taxon>Prorocentrales</taxon>
        <taxon>Prorocentraceae</taxon>
        <taxon>Prorocentrum</taxon>
    </lineage>
</organism>
<gene>
    <name evidence="3" type="ORF">PCOR1329_LOCUS20839</name>
</gene>
<feature type="domain" description="SET" evidence="2">
    <location>
        <begin position="54"/>
        <end position="238"/>
    </location>
</feature>
<accession>A0ABN9RKI6</accession>
<evidence type="ECO:0000256" key="1">
    <source>
        <dbReference type="SAM" id="SignalP"/>
    </source>
</evidence>
<feature type="chain" id="PRO_5045785191" description="SET domain-containing protein" evidence="1">
    <location>
        <begin position="19"/>
        <end position="338"/>
    </location>
</feature>
<dbReference type="EMBL" id="CAUYUJ010006780">
    <property type="protein sequence ID" value="CAK0818632.1"/>
    <property type="molecule type" value="Genomic_DNA"/>
</dbReference>
<dbReference type="CDD" id="cd10527">
    <property type="entry name" value="SET_LSMT"/>
    <property type="match status" value="1"/>
</dbReference>
<evidence type="ECO:0000313" key="4">
    <source>
        <dbReference type="Proteomes" id="UP001189429"/>
    </source>
</evidence>
<proteinExistence type="predicted"/>
<sequence length="338" mass="37930">MPSFLAARVSVLLSLAAAALEEDRKAWDRLIAWIDESGGDVTQKLYVDSVEGLRGIFASADIENGEKLYHIPAKNIIHGLHDLCDVVKKLRHEMKLGPESFYAPLLDMQAWDPSISVPAFWDVADLALLDRTPPFDWSRHKEVYDSRKESCPEIADDIGLRAMEYYVAVSNTCFERIPPGGEASKGDESYGCISPIYGAFNHHNGLQNFRIEISKEGDMTGFASRFIPAGGEIFNSFGEGTPETFRDYGFVEPQPQKWWFQSGGKRFDFMLDNDKVHFPAGNIPSTFSTAAAAWLRDPPMISMDRTPEQKKIQAYHRAFIDAVRKAEKAALEEANKEL</sequence>
<protein>
    <recommendedName>
        <fullName evidence="2">SET domain-containing protein</fullName>
    </recommendedName>
</protein>
<dbReference type="PANTHER" id="PTHR13271">
    <property type="entry name" value="UNCHARACTERIZED PUTATIVE METHYLTRANSFERASE"/>
    <property type="match status" value="1"/>
</dbReference>